<organism evidence="11 12">
    <name type="scientific">Paramormyrops kingsleyae</name>
    <dbReference type="NCBI Taxonomy" id="1676925"/>
    <lineage>
        <taxon>Eukaryota</taxon>
        <taxon>Metazoa</taxon>
        <taxon>Chordata</taxon>
        <taxon>Craniata</taxon>
        <taxon>Vertebrata</taxon>
        <taxon>Euteleostomi</taxon>
        <taxon>Actinopterygii</taxon>
        <taxon>Neopterygii</taxon>
        <taxon>Teleostei</taxon>
        <taxon>Osteoglossocephala</taxon>
        <taxon>Osteoglossomorpha</taxon>
        <taxon>Osteoglossiformes</taxon>
        <taxon>Mormyridae</taxon>
        <taxon>Paramormyrops</taxon>
    </lineage>
</organism>
<feature type="compositionally biased region" description="Basic residues" evidence="8">
    <location>
        <begin position="289"/>
        <end position="300"/>
    </location>
</feature>
<keyword evidence="4 7" id="KW-0238">DNA-binding</keyword>
<dbReference type="PANTHER" id="PTHR46734:SF1">
    <property type="entry name" value="TELOMERIC REPEAT-BINDING FACTOR 1"/>
    <property type="match status" value="1"/>
</dbReference>
<comment type="function">
    <text evidence="7">Binds the telomeric double-stranded 5'-TTAGGG-3' repeat.</text>
</comment>
<dbReference type="GO" id="GO:1905839">
    <property type="term" value="P:negative regulation of telomeric D-loop disassembly"/>
    <property type="evidence" value="ECO:0007669"/>
    <property type="project" value="TreeGrafter"/>
</dbReference>
<evidence type="ECO:0000256" key="4">
    <source>
        <dbReference type="ARBA" id="ARBA00023125"/>
    </source>
</evidence>
<evidence type="ECO:0000256" key="7">
    <source>
        <dbReference type="PIRNR" id="PIRNR038016"/>
    </source>
</evidence>
<dbReference type="GO" id="GO:0003691">
    <property type="term" value="F:double-stranded telomeric DNA binding"/>
    <property type="evidence" value="ECO:0007669"/>
    <property type="project" value="UniProtKB-UniRule"/>
</dbReference>
<dbReference type="GO" id="GO:0008017">
    <property type="term" value="F:microtubule binding"/>
    <property type="evidence" value="ECO:0007669"/>
    <property type="project" value="TreeGrafter"/>
</dbReference>
<feature type="region of interest" description="Disordered" evidence="8">
    <location>
        <begin position="276"/>
        <end position="328"/>
    </location>
</feature>
<dbReference type="Gene3D" id="1.10.10.60">
    <property type="entry name" value="Homeodomain-like"/>
    <property type="match status" value="1"/>
</dbReference>
<evidence type="ECO:0000256" key="5">
    <source>
        <dbReference type="ARBA" id="ARBA00023242"/>
    </source>
</evidence>
<dbReference type="InterPro" id="IPR017357">
    <property type="entry name" value="TERF1/2"/>
</dbReference>
<evidence type="ECO:0000256" key="3">
    <source>
        <dbReference type="ARBA" id="ARBA00022895"/>
    </source>
</evidence>
<dbReference type="Proteomes" id="UP000261540">
    <property type="component" value="Unplaced"/>
</dbReference>
<dbReference type="GO" id="GO:0008156">
    <property type="term" value="P:negative regulation of DNA replication"/>
    <property type="evidence" value="ECO:0007669"/>
    <property type="project" value="TreeGrafter"/>
</dbReference>
<dbReference type="PIRSF" id="PIRSF038016">
    <property type="entry name" value="Telomere_bd-1_Pin2"/>
    <property type="match status" value="1"/>
</dbReference>
<dbReference type="InterPro" id="IPR052450">
    <property type="entry name" value="TRBD-Containing_Protein"/>
</dbReference>
<proteinExistence type="predicted"/>
<evidence type="ECO:0000313" key="12">
    <source>
        <dbReference type="Proteomes" id="UP000261540"/>
    </source>
</evidence>
<evidence type="ECO:0000313" key="11">
    <source>
        <dbReference type="Ensembl" id="ENSPKIP00000022896.1"/>
    </source>
</evidence>
<dbReference type="SUPFAM" id="SSF63600">
    <property type="entry name" value="Telomeric repeat binding factor (TRF) dimerisation domain"/>
    <property type="match status" value="1"/>
</dbReference>
<dbReference type="SUPFAM" id="SSF46689">
    <property type="entry name" value="Homeodomain-like"/>
    <property type="match status" value="1"/>
</dbReference>
<dbReference type="GO" id="GO:0008301">
    <property type="term" value="F:DNA binding, bending"/>
    <property type="evidence" value="ECO:0007669"/>
    <property type="project" value="TreeGrafter"/>
</dbReference>
<dbReference type="InterPro" id="IPR036507">
    <property type="entry name" value="Telomere_rpt-bd_fac_dimer_sf"/>
</dbReference>
<keyword evidence="12" id="KW-1185">Reference proteome</keyword>
<evidence type="ECO:0000256" key="8">
    <source>
        <dbReference type="SAM" id="MobiDB-lite"/>
    </source>
</evidence>
<feature type="compositionally biased region" description="Polar residues" evidence="8">
    <location>
        <begin position="307"/>
        <end position="322"/>
    </location>
</feature>
<keyword evidence="3 7" id="KW-0779">Telomere</keyword>
<name>A0A3B3RYN1_9TELE</name>
<sequence>MEGNGSPELEKPAVDFPAVLAVANSMIADFGLVLLCRYFNMGQHERFRDCLRWLEAFQKASEQLQRDHKKKLTVCSFLARVVDGKEQDVQYDSDERITPLMSAIPLWESLQDVVVDKALFNNIKNLLFIQAVAVHVERGDYVKAQWVLDWLKEEFIFSPNLKMKLSMILNKKDAYHTFLTTFSFVSLVENIKVFLDQFLEDHPSDCIFKAASKETQSRLEAGQMSSGDEESSENTKEPSRMDEAETKLKASDLNQTVGASTSCHLKTRAKRSLFPKHNILPWRPDSSKKPRSSHHTHFNMRGRDRSTCQPSQLQKSANPSSRATRKKWTYEEDRDLKSGVFRYGMGNWAKILQEFDFEDRTNVMLKDRWRTLQKQKKTHTVVSDELPLSPQAGHREDSVPGHAVTSHSDTYPWPAGSPYMSFWLRPLPYLAEVLKAGPEGA</sequence>
<comment type="subcellular location">
    <subcellularLocation>
        <location evidence="1">Chromosome</location>
        <location evidence="1">Telomere</location>
    </subcellularLocation>
    <subcellularLocation>
        <location evidence="7">Nucleus</location>
    </subcellularLocation>
</comment>
<dbReference type="InterPro" id="IPR017930">
    <property type="entry name" value="Myb_dom"/>
</dbReference>
<dbReference type="GO" id="GO:0098505">
    <property type="term" value="F:G-rich strand telomeric DNA binding"/>
    <property type="evidence" value="ECO:0007669"/>
    <property type="project" value="TreeGrafter"/>
</dbReference>
<dbReference type="CDD" id="cd11660">
    <property type="entry name" value="SANT_TRF"/>
    <property type="match status" value="1"/>
</dbReference>
<dbReference type="InterPro" id="IPR001005">
    <property type="entry name" value="SANT/Myb"/>
</dbReference>
<dbReference type="GO" id="GO:0007004">
    <property type="term" value="P:telomere maintenance via telomerase"/>
    <property type="evidence" value="ECO:0007669"/>
    <property type="project" value="TreeGrafter"/>
</dbReference>
<protein>
    <recommendedName>
        <fullName evidence="7">Telomeric repeat-binding factor</fullName>
    </recommendedName>
</protein>
<dbReference type="STRING" id="1676925.ENSPKIP00000022896"/>
<evidence type="ECO:0000256" key="1">
    <source>
        <dbReference type="ARBA" id="ARBA00004574"/>
    </source>
</evidence>
<keyword evidence="5 7" id="KW-0539">Nucleus</keyword>
<evidence type="ECO:0000256" key="6">
    <source>
        <dbReference type="ARBA" id="ARBA00023306"/>
    </source>
</evidence>
<dbReference type="PROSITE" id="PS50090">
    <property type="entry name" value="MYB_LIKE"/>
    <property type="match status" value="1"/>
</dbReference>
<keyword evidence="2" id="KW-0158">Chromosome</keyword>
<dbReference type="GO" id="GO:0003720">
    <property type="term" value="F:telomerase activity"/>
    <property type="evidence" value="ECO:0007669"/>
    <property type="project" value="TreeGrafter"/>
</dbReference>
<dbReference type="AlphaFoldDB" id="A0A3B3RYN1"/>
<comment type="subunit">
    <text evidence="7">Homodimer.</text>
</comment>
<accession>A0A3B3RYN1</accession>
<feature type="domain" description="HTH myb-type" evidence="10">
    <location>
        <begin position="320"/>
        <end position="377"/>
    </location>
</feature>
<feature type="region of interest" description="Disordered" evidence="8">
    <location>
        <begin position="388"/>
        <end position="407"/>
    </location>
</feature>
<dbReference type="GO" id="GO:0005654">
    <property type="term" value="C:nucleoplasm"/>
    <property type="evidence" value="ECO:0007669"/>
    <property type="project" value="UniProtKB-ARBA"/>
</dbReference>
<dbReference type="PANTHER" id="PTHR46734">
    <property type="entry name" value="TELOMERIC REPEAT-BINDING FACTOR 1 TERF1"/>
    <property type="match status" value="1"/>
</dbReference>
<dbReference type="PROSITE" id="PS51294">
    <property type="entry name" value="HTH_MYB"/>
    <property type="match status" value="1"/>
</dbReference>
<dbReference type="InterPro" id="IPR009057">
    <property type="entry name" value="Homeodomain-like_sf"/>
</dbReference>
<dbReference type="Gene3D" id="1.25.40.210">
    <property type="entry name" value="Telomere repeat-binding factor, dimerisation domain"/>
    <property type="match status" value="1"/>
</dbReference>
<evidence type="ECO:0000259" key="10">
    <source>
        <dbReference type="PROSITE" id="PS51294"/>
    </source>
</evidence>
<dbReference type="GO" id="GO:0071532">
    <property type="term" value="F:ankyrin repeat binding"/>
    <property type="evidence" value="ECO:0007669"/>
    <property type="project" value="TreeGrafter"/>
</dbReference>
<dbReference type="SMART" id="SM00717">
    <property type="entry name" value="SANT"/>
    <property type="match status" value="1"/>
</dbReference>
<reference evidence="11" key="1">
    <citation type="submission" date="2025-08" db="UniProtKB">
        <authorList>
            <consortium name="Ensembl"/>
        </authorList>
    </citation>
    <scope>IDENTIFICATION</scope>
</reference>
<dbReference type="Pfam" id="PF00249">
    <property type="entry name" value="Myb_DNA-binding"/>
    <property type="match status" value="1"/>
</dbReference>
<evidence type="ECO:0000256" key="2">
    <source>
        <dbReference type="ARBA" id="ARBA00022454"/>
    </source>
</evidence>
<dbReference type="Ensembl" id="ENSPKIT00000003568.1">
    <property type="protein sequence ID" value="ENSPKIP00000022896.1"/>
    <property type="gene ID" value="ENSPKIG00000006720.1"/>
</dbReference>
<dbReference type="GeneTree" id="ENSGT00940000155268"/>
<feature type="region of interest" description="Disordered" evidence="8">
    <location>
        <begin position="218"/>
        <end position="253"/>
    </location>
</feature>
<dbReference type="GO" id="GO:0000783">
    <property type="term" value="C:nuclear telomere cap complex"/>
    <property type="evidence" value="ECO:0007669"/>
    <property type="project" value="TreeGrafter"/>
</dbReference>
<reference evidence="11" key="2">
    <citation type="submission" date="2025-09" db="UniProtKB">
        <authorList>
            <consortium name="Ensembl"/>
        </authorList>
    </citation>
    <scope>IDENTIFICATION</scope>
</reference>
<keyword evidence="6 7" id="KW-0131">Cell cycle</keyword>
<evidence type="ECO:0000259" key="9">
    <source>
        <dbReference type="PROSITE" id="PS50090"/>
    </source>
</evidence>
<feature type="compositionally biased region" description="Basic and acidic residues" evidence="8">
    <location>
        <begin position="233"/>
        <end position="250"/>
    </location>
</feature>
<feature type="domain" description="Myb-like" evidence="9">
    <location>
        <begin position="320"/>
        <end position="373"/>
    </location>
</feature>
<dbReference type="GO" id="GO:0042803">
    <property type="term" value="F:protein homodimerization activity"/>
    <property type="evidence" value="ECO:0007669"/>
    <property type="project" value="UniProtKB-UniRule"/>
</dbReference>
<dbReference type="FunFam" id="1.10.10.60:FF:000129">
    <property type="entry name" value="Telomeric repeat-binding factor 2"/>
    <property type="match status" value="1"/>
</dbReference>